<evidence type="ECO:0000313" key="1">
    <source>
        <dbReference type="EMBL" id="MBX24619.1"/>
    </source>
</evidence>
<dbReference type="AlphaFoldDB" id="A0A2P2M328"/>
<sequence length="60" mass="6894">MIDLLGLQKQKTESPDFHFLQARHPPAEHQAYHPHQLSDCGNVQKHHSDILELCSLLKLV</sequence>
<proteinExistence type="predicted"/>
<protein>
    <submittedName>
        <fullName evidence="1">Kinesin-related protein 11-like isoform X2</fullName>
    </submittedName>
</protein>
<accession>A0A2P2M328</accession>
<reference evidence="1" key="1">
    <citation type="submission" date="2018-02" db="EMBL/GenBank/DDBJ databases">
        <title>Rhizophora mucronata_Transcriptome.</title>
        <authorList>
            <person name="Meera S.P."/>
            <person name="Sreeshan A."/>
            <person name="Augustine A."/>
        </authorList>
    </citation>
    <scope>NUCLEOTIDE SEQUENCE</scope>
    <source>
        <tissue evidence="1">Leaf</tissue>
    </source>
</reference>
<organism evidence="1">
    <name type="scientific">Rhizophora mucronata</name>
    <name type="common">Asiatic mangrove</name>
    <dbReference type="NCBI Taxonomy" id="61149"/>
    <lineage>
        <taxon>Eukaryota</taxon>
        <taxon>Viridiplantae</taxon>
        <taxon>Streptophyta</taxon>
        <taxon>Embryophyta</taxon>
        <taxon>Tracheophyta</taxon>
        <taxon>Spermatophyta</taxon>
        <taxon>Magnoliopsida</taxon>
        <taxon>eudicotyledons</taxon>
        <taxon>Gunneridae</taxon>
        <taxon>Pentapetalae</taxon>
        <taxon>rosids</taxon>
        <taxon>fabids</taxon>
        <taxon>Malpighiales</taxon>
        <taxon>Rhizophoraceae</taxon>
        <taxon>Rhizophora</taxon>
    </lineage>
</organism>
<dbReference type="EMBL" id="GGEC01044135">
    <property type="protein sequence ID" value="MBX24619.1"/>
    <property type="molecule type" value="Transcribed_RNA"/>
</dbReference>
<name>A0A2P2M328_RHIMU</name>